<feature type="compositionally biased region" description="Polar residues" evidence="1">
    <location>
        <begin position="83"/>
        <end position="107"/>
    </location>
</feature>
<dbReference type="VEuPathDB" id="FungiDB:HCDG_00763"/>
<accession>C6H231</accession>
<dbReference type="EMBL" id="GG692419">
    <property type="protein sequence ID" value="EER45184.1"/>
    <property type="molecule type" value="Genomic_DNA"/>
</dbReference>
<evidence type="ECO:0000313" key="2">
    <source>
        <dbReference type="EMBL" id="EER45184.1"/>
    </source>
</evidence>
<evidence type="ECO:0000313" key="3">
    <source>
        <dbReference type="Proteomes" id="UP000002624"/>
    </source>
</evidence>
<reference evidence="3" key="1">
    <citation type="submission" date="2009-05" db="EMBL/GenBank/DDBJ databases">
        <title>The genome sequence of Ajellomyces capsulatus strain H143.</title>
        <authorList>
            <person name="Champion M."/>
            <person name="Cuomo C.A."/>
            <person name="Ma L.-J."/>
            <person name="Henn M.R."/>
            <person name="Sil A."/>
            <person name="Goldman B."/>
            <person name="Young S.K."/>
            <person name="Kodira C.D."/>
            <person name="Zeng Q."/>
            <person name="Koehrsen M."/>
            <person name="Alvarado L."/>
            <person name="Berlin A.M."/>
            <person name="Borenstein D."/>
            <person name="Chen Z."/>
            <person name="Engels R."/>
            <person name="Freedman E."/>
            <person name="Gellesch M."/>
            <person name="Goldberg J."/>
            <person name="Griggs A."/>
            <person name="Gujja S."/>
            <person name="Heiman D.I."/>
            <person name="Hepburn T.A."/>
            <person name="Howarth C."/>
            <person name="Jen D."/>
            <person name="Larson L."/>
            <person name="Lewis B."/>
            <person name="Mehta T."/>
            <person name="Park D."/>
            <person name="Pearson M."/>
            <person name="Roberts A."/>
            <person name="Saif S."/>
            <person name="Shea T.D."/>
            <person name="Shenoy N."/>
            <person name="Sisk P."/>
            <person name="Stolte C."/>
            <person name="Sykes S."/>
            <person name="Walk T."/>
            <person name="White J."/>
            <person name="Yandava C."/>
            <person name="Klein B."/>
            <person name="McEwen J.G."/>
            <person name="Puccia R."/>
            <person name="Goldman G.H."/>
            <person name="Felipe M.S."/>
            <person name="Nino-Vega G."/>
            <person name="San-Blas G."/>
            <person name="Taylor J.W."/>
            <person name="Mendoza L."/>
            <person name="Galagan J.E."/>
            <person name="Nusbaum C."/>
            <person name="Birren B.W."/>
        </authorList>
    </citation>
    <scope>NUCLEOTIDE SEQUENCE [LARGE SCALE GENOMIC DNA]</scope>
    <source>
        <strain evidence="3">H143</strain>
    </source>
</reference>
<gene>
    <name evidence="2" type="ORF">HCDG_00763</name>
</gene>
<name>C6H231_AJECH</name>
<feature type="compositionally biased region" description="Polar residues" evidence="1">
    <location>
        <begin position="19"/>
        <end position="31"/>
    </location>
</feature>
<proteinExistence type="predicted"/>
<feature type="compositionally biased region" description="Basic residues" evidence="1">
    <location>
        <begin position="161"/>
        <end position="172"/>
    </location>
</feature>
<feature type="compositionally biased region" description="Basic and acidic residues" evidence="1">
    <location>
        <begin position="183"/>
        <end position="194"/>
    </location>
</feature>
<feature type="region of interest" description="Disordered" evidence="1">
    <location>
        <begin position="1"/>
        <end position="200"/>
    </location>
</feature>
<dbReference type="HOGENOM" id="CLU_1365919_0_0_1"/>
<feature type="compositionally biased region" description="Polar residues" evidence="1">
    <location>
        <begin position="55"/>
        <end position="70"/>
    </location>
</feature>
<evidence type="ECO:0000256" key="1">
    <source>
        <dbReference type="SAM" id="MobiDB-lite"/>
    </source>
</evidence>
<protein>
    <submittedName>
        <fullName evidence="2">Uncharacterized protein</fullName>
    </submittedName>
</protein>
<feature type="compositionally biased region" description="Acidic residues" evidence="1">
    <location>
        <begin position="111"/>
        <end position="127"/>
    </location>
</feature>
<dbReference type="STRING" id="544712.C6H231"/>
<feature type="compositionally biased region" description="Polar residues" evidence="1">
    <location>
        <begin position="1"/>
        <end position="10"/>
    </location>
</feature>
<feature type="compositionally biased region" description="Low complexity" evidence="1">
    <location>
        <begin position="39"/>
        <end position="49"/>
    </location>
</feature>
<dbReference type="Proteomes" id="UP000002624">
    <property type="component" value="Unassembled WGS sequence"/>
</dbReference>
<organism evidence="2 3">
    <name type="scientific">Ajellomyces capsulatus (strain H143)</name>
    <name type="common">Darling's disease fungus</name>
    <name type="synonym">Histoplasma capsulatum</name>
    <dbReference type="NCBI Taxonomy" id="544712"/>
    <lineage>
        <taxon>Eukaryota</taxon>
        <taxon>Fungi</taxon>
        <taxon>Dikarya</taxon>
        <taxon>Ascomycota</taxon>
        <taxon>Pezizomycotina</taxon>
        <taxon>Eurotiomycetes</taxon>
        <taxon>Eurotiomycetidae</taxon>
        <taxon>Onygenales</taxon>
        <taxon>Ajellomycetaceae</taxon>
        <taxon>Histoplasma</taxon>
    </lineage>
</organism>
<dbReference type="AlphaFoldDB" id="C6H231"/>
<sequence>MAEDSGQQKTPDVRILKKSTPSTQNMKSQKSILGFFQKSSPSASAASPARRNDASQEPVSSPAQRAASNQKSHKKPEPKLPRSLNTGRNKTVTSSGQSITPVPSSDATGYCEEDAEVEVSVAIDDEGADRSSVTPTRRAKKAVKSYLESDDDEDVLPINRKSSRRSLKRRKTAAGSSDEDEFKNDTEFSDDGQHKLYPSI</sequence>